<feature type="transmembrane region" description="Helical" evidence="1">
    <location>
        <begin position="12"/>
        <end position="28"/>
    </location>
</feature>
<evidence type="ECO:0000313" key="4">
    <source>
        <dbReference type="Proteomes" id="UP000031914"/>
    </source>
</evidence>
<keyword evidence="1" id="KW-0812">Transmembrane</keyword>
<name>A0A0U1HYE8_YERRO</name>
<dbReference type="RefSeq" id="WP_049616432.1">
    <property type="nucleotide sequence ID" value="NZ_CABIHU010000047.1"/>
</dbReference>
<evidence type="ECO:0000313" key="2">
    <source>
        <dbReference type="EMBL" id="AJJ10676.1"/>
    </source>
</evidence>
<dbReference type="STRING" id="29485.CH64_825"/>
<reference evidence="2 4" key="1">
    <citation type="journal article" date="2015" name="Genome Announc.">
        <title>Thirty-Two Complete Genome Assemblies of Nine Yersinia Species, Including Y. pestis, Y. pseudotuberculosis, and Y. enterocolitica.</title>
        <authorList>
            <person name="Johnson S.L."/>
            <person name="Daligault H.E."/>
            <person name="Davenport K.W."/>
            <person name="Jaissle J."/>
            <person name="Frey K.G."/>
            <person name="Ladner J.T."/>
            <person name="Broomall S.M."/>
            <person name="Bishop-Lilly K.A."/>
            <person name="Bruce D.C."/>
            <person name="Coyne S.R."/>
            <person name="Gibbons H.S."/>
            <person name="Lo C.C."/>
            <person name="Munk A.C."/>
            <person name="Rosenzweig C.N."/>
            <person name="Koroleva G.I."/>
            <person name="Palacios G.F."/>
            <person name="Redden C.L."/>
            <person name="Xu Y."/>
            <person name="Minogue T.D."/>
            <person name="Chain P.S."/>
        </authorList>
    </citation>
    <scope>NUCLEOTIDE SEQUENCE [LARGE SCALE GENOMIC DNA]</scope>
    <source>
        <strain evidence="2 4">YRA</strain>
    </source>
</reference>
<dbReference type="Proteomes" id="UP000042054">
    <property type="component" value="Unassembled WGS sequence"/>
</dbReference>
<dbReference type="Proteomes" id="UP000031914">
    <property type="component" value="Chromosome"/>
</dbReference>
<accession>A0A0U1HYE8</accession>
<sequence>MESISGEIFTILKYLLPGFVCSWIFNAFTSSPKQAQFERVIQALIFTVFIQACVYLIKPVMIYLGKFKSFGIWDSNSHLV</sequence>
<dbReference type="KEGG" id="yro:CH64_825"/>
<keyword evidence="4" id="KW-1185">Reference proteome</keyword>
<keyword evidence="1" id="KW-0472">Membrane</keyword>
<dbReference type="EMBL" id="CTKE01000037">
    <property type="protein sequence ID" value="CQI97988.1"/>
    <property type="molecule type" value="Genomic_DNA"/>
</dbReference>
<evidence type="ECO:0000313" key="3">
    <source>
        <dbReference type="EMBL" id="CQI97988.1"/>
    </source>
</evidence>
<protein>
    <submittedName>
        <fullName evidence="2">Membrane protein</fullName>
    </submittedName>
</protein>
<feature type="transmembrane region" description="Helical" evidence="1">
    <location>
        <begin position="40"/>
        <end position="57"/>
    </location>
</feature>
<evidence type="ECO:0000256" key="1">
    <source>
        <dbReference type="SAM" id="Phobius"/>
    </source>
</evidence>
<dbReference type="OrthoDB" id="9154573at2"/>
<gene>
    <name evidence="2" type="ORF">CH64_825</name>
    <name evidence="3" type="ORF">ERS008555_04012</name>
</gene>
<dbReference type="EMBL" id="CP009787">
    <property type="protein sequence ID" value="AJJ10676.1"/>
    <property type="molecule type" value="Genomic_DNA"/>
</dbReference>
<proteinExistence type="predicted"/>
<reference evidence="3 5" key="2">
    <citation type="submission" date="2015-03" db="EMBL/GenBank/DDBJ databases">
        <authorList>
            <person name="Murphy D."/>
        </authorList>
    </citation>
    <scope>NUCLEOTIDE SEQUENCE [LARGE SCALE GENOMIC DNA]</scope>
    <source>
        <strain evidence="3 5">68/02</strain>
    </source>
</reference>
<organism evidence="3 5">
    <name type="scientific">Yersinia rohdei</name>
    <dbReference type="NCBI Taxonomy" id="29485"/>
    <lineage>
        <taxon>Bacteria</taxon>
        <taxon>Pseudomonadati</taxon>
        <taxon>Pseudomonadota</taxon>
        <taxon>Gammaproteobacteria</taxon>
        <taxon>Enterobacterales</taxon>
        <taxon>Yersiniaceae</taxon>
        <taxon>Yersinia</taxon>
    </lineage>
</organism>
<evidence type="ECO:0000313" key="5">
    <source>
        <dbReference type="Proteomes" id="UP000042054"/>
    </source>
</evidence>
<dbReference type="AlphaFoldDB" id="A0A0U1HYE8"/>
<keyword evidence="1" id="KW-1133">Transmembrane helix</keyword>